<dbReference type="EMBL" id="SHKP01000008">
    <property type="protein sequence ID" value="RZT93601.1"/>
    <property type="molecule type" value="Genomic_DNA"/>
</dbReference>
<evidence type="ECO:0000313" key="4">
    <source>
        <dbReference type="Proteomes" id="UP000293671"/>
    </source>
</evidence>
<dbReference type="InterPro" id="IPR053167">
    <property type="entry name" value="Spore_coat_component"/>
</dbReference>
<feature type="chain" id="PRO_5020709594" evidence="1">
    <location>
        <begin position="27"/>
        <end position="179"/>
    </location>
</feature>
<keyword evidence="3" id="KW-0946">Virion</keyword>
<keyword evidence="1" id="KW-0732">Signal</keyword>
<protein>
    <submittedName>
        <fullName evidence="3">Spore coat protein U-like protein</fullName>
    </submittedName>
</protein>
<name>A0A4Q7VA25_9BURK</name>
<keyword evidence="4" id="KW-1185">Reference proteome</keyword>
<feature type="domain" description="Spore coat protein U/FanG" evidence="2">
    <location>
        <begin position="31"/>
        <end position="175"/>
    </location>
</feature>
<proteinExistence type="predicted"/>
<dbReference type="AlphaFoldDB" id="A0A4Q7VA25"/>
<dbReference type="RefSeq" id="WP_165393340.1">
    <property type="nucleotide sequence ID" value="NZ_SHKP01000008.1"/>
</dbReference>
<dbReference type="PANTHER" id="PTHR37089:SF3">
    <property type="entry name" value="EXPORTED PROTEIN"/>
    <property type="match status" value="1"/>
</dbReference>
<evidence type="ECO:0000259" key="2">
    <source>
        <dbReference type="Pfam" id="PF05229"/>
    </source>
</evidence>
<dbReference type="Proteomes" id="UP000293671">
    <property type="component" value="Unassembled WGS sequence"/>
</dbReference>
<sequence>MNFKRVCARVALASTGLLAIANAAVAATAIGTFPVTATVNNTCTVSSAAGVAFGAYAGAALTGTGTITLSCNKGVTVSSLFLGDGANVGTANQKRMLGAVGEYLNYNIDVPTGATLTTCPAAGTNEWNATGAPTGAELTTLFATTGGAKTIAICGSVPAGQFPQSGAYADTITMTLTYN</sequence>
<dbReference type="InterPro" id="IPR007893">
    <property type="entry name" value="Spore_coat_U/FanG"/>
</dbReference>
<dbReference type="PANTHER" id="PTHR37089">
    <property type="entry name" value="PROTEIN U-RELATED"/>
    <property type="match status" value="1"/>
</dbReference>
<evidence type="ECO:0000256" key="1">
    <source>
        <dbReference type="SAM" id="SignalP"/>
    </source>
</evidence>
<accession>A0A4Q7VA25</accession>
<feature type="signal peptide" evidence="1">
    <location>
        <begin position="1"/>
        <end position="26"/>
    </location>
</feature>
<keyword evidence="3" id="KW-0167">Capsid protein</keyword>
<comment type="caution">
    <text evidence="3">The sequence shown here is derived from an EMBL/GenBank/DDBJ whole genome shotgun (WGS) entry which is preliminary data.</text>
</comment>
<organism evidence="3 4">
    <name type="scientific">Rivibacter subsaxonicus</name>
    <dbReference type="NCBI Taxonomy" id="457575"/>
    <lineage>
        <taxon>Bacteria</taxon>
        <taxon>Pseudomonadati</taxon>
        <taxon>Pseudomonadota</taxon>
        <taxon>Betaproteobacteria</taxon>
        <taxon>Burkholderiales</taxon>
        <taxon>Rivibacter</taxon>
    </lineage>
</organism>
<gene>
    <name evidence="3" type="ORF">EV670_3151</name>
</gene>
<dbReference type="Pfam" id="PF05229">
    <property type="entry name" value="SCPU"/>
    <property type="match status" value="1"/>
</dbReference>
<reference evidence="3 4" key="1">
    <citation type="submission" date="2019-02" db="EMBL/GenBank/DDBJ databases">
        <title>Genomic Encyclopedia of Type Strains, Phase IV (KMG-IV): sequencing the most valuable type-strain genomes for metagenomic binning, comparative biology and taxonomic classification.</title>
        <authorList>
            <person name="Goeker M."/>
        </authorList>
    </citation>
    <scope>NUCLEOTIDE SEQUENCE [LARGE SCALE GENOMIC DNA]</scope>
    <source>
        <strain evidence="3 4">DSM 19570</strain>
    </source>
</reference>
<evidence type="ECO:0000313" key="3">
    <source>
        <dbReference type="EMBL" id="RZT93601.1"/>
    </source>
</evidence>